<accession>A0A0L0W769</accession>
<evidence type="ECO:0000256" key="2">
    <source>
        <dbReference type="ARBA" id="ARBA00023125"/>
    </source>
</evidence>
<dbReference type="SMART" id="SM00342">
    <property type="entry name" value="HTH_ARAC"/>
    <property type="match status" value="1"/>
</dbReference>
<proteinExistence type="predicted"/>
<evidence type="ECO:0000313" key="5">
    <source>
        <dbReference type="EMBL" id="KNF07120.1"/>
    </source>
</evidence>
<keyword evidence="3" id="KW-0804">Transcription</keyword>
<dbReference type="Proteomes" id="UP000037267">
    <property type="component" value="Unassembled WGS sequence"/>
</dbReference>
<gene>
    <name evidence="5" type="ORF">CLPU_24c00140</name>
</gene>
<dbReference type="PANTHER" id="PTHR43280:SF28">
    <property type="entry name" value="HTH-TYPE TRANSCRIPTIONAL ACTIVATOR RHAS"/>
    <property type="match status" value="1"/>
</dbReference>
<dbReference type="InterPro" id="IPR018062">
    <property type="entry name" value="HTH_AraC-typ_CS"/>
</dbReference>
<feature type="domain" description="HTH araC/xylS-type" evidence="4">
    <location>
        <begin position="138"/>
        <end position="236"/>
    </location>
</feature>
<organism evidence="5 6">
    <name type="scientific">Gottschalkia purinilytica</name>
    <name type="common">Clostridium purinilyticum</name>
    <dbReference type="NCBI Taxonomy" id="1503"/>
    <lineage>
        <taxon>Bacteria</taxon>
        <taxon>Bacillati</taxon>
        <taxon>Bacillota</taxon>
        <taxon>Tissierellia</taxon>
        <taxon>Tissierellales</taxon>
        <taxon>Gottschalkiaceae</taxon>
        <taxon>Gottschalkia</taxon>
    </lineage>
</organism>
<dbReference type="Gene3D" id="1.10.10.60">
    <property type="entry name" value="Homeodomain-like"/>
    <property type="match status" value="2"/>
</dbReference>
<dbReference type="OrthoDB" id="1677563at2"/>
<evidence type="ECO:0000256" key="3">
    <source>
        <dbReference type="ARBA" id="ARBA00023163"/>
    </source>
</evidence>
<name>A0A0L0W769_GOTPU</name>
<dbReference type="RefSeq" id="WP_050378839.1">
    <property type="nucleotide sequence ID" value="NZ_LGSS01000024.1"/>
</dbReference>
<keyword evidence="1" id="KW-0805">Transcription regulation</keyword>
<evidence type="ECO:0000313" key="6">
    <source>
        <dbReference type="Proteomes" id="UP000037267"/>
    </source>
</evidence>
<evidence type="ECO:0000256" key="1">
    <source>
        <dbReference type="ARBA" id="ARBA00023015"/>
    </source>
</evidence>
<dbReference type="GO" id="GO:0043565">
    <property type="term" value="F:sequence-specific DNA binding"/>
    <property type="evidence" value="ECO:0007669"/>
    <property type="project" value="InterPro"/>
</dbReference>
<dbReference type="PROSITE" id="PS00041">
    <property type="entry name" value="HTH_ARAC_FAMILY_1"/>
    <property type="match status" value="1"/>
</dbReference>
<protein>
    <submittedName>
        <fullName evidence="5">AraC family transcriptional regulator</fullName>
    </submittedName>
</protein>
<dbReference type="EMBL" id="LGSS01000024">
    <property type="protein sequence ID" value="KNF07120.1"/>
    <property type="molecule type" value="Genomic_DNA"/>
</dbReference>
<dbReference type="InterPro" id="IPR009057">
    <property type="entry name" value="Homeodomain-like_sf"/>
</dbReference>
<dbReference type="PATRIC" id="fig|1503.3.peg.1419"/>
<dbReference type="PANTHER" id="PTHR43280">
    <property type="entry name" value="ARAC-FAMILY TRANSCRIPTIONAL REGULATOR"/>
    <property type="match status" value="1"/>
</dbReference>
<dbReference type="SUPFAM" id="SSF46689">
    <property type="entry name" value="Homeodomain-like"/>
    <property type="match status" value="2"/>
</dbReference>
<dbReference type="Pfam" id="PF12833">
    <property type="entry name" value="HTH_18"/>
    <property type="match status" value="1"/>
</dbReference>
<sequence length="241" mass="27955">MEKFFLCTHIPIKAFNFDGTLIHSVGYNGDLDEIFLNNDIYEKTTHEIFNKKNNPVVTISCFDNIHFTACYICPNNINRGIFIIGPYTSNKVNPTGILYKPKCCIPHLISLLDDIAKSSNYVKRKQNINNMPYSLYVKKALDYIDARHSEPITLEDISKYLNINKCYFCSILKKETGKTFSQTLNEIRVYHSKRLLLETNLSILDIALSVGFNNQNYYSIVFKKLTNKTPVEFRNSERDEY</sequence>
<dbReference type="InterPro" id="IPR018060">
    <property type="entry name" value="HTH_AraC"/>
</dbReference>
<reference evidence="6" key="1">
    <citation type="submission" date="2015-07" db="EMBL/GenBank/DDBJ databases">
        <title>Draft genome sequence of the purine-degrading Gottschalkia purinilyticum DSM 1384 (formerly Clostridium purinilyticum).</title>
        <authorList>
            <person name="Poehlein A."/>
            <person name="Schiel-Bengelsdorf B."/>
            <person name="Bengelsdorf F.R."/>
            <person name="Daniel R."/>
            <person name="Duerre P."/>
        </authorList>
    </citation>
    <scope>NUCLEOTIDE SEQUENCE [LARGE SCALE GENOMIC DNA]</scope>
    <source>
        <strain evidence="6">DSM 1384</strain>
    </source>
</reference>
<comment type="caution">
    <text evidence="5">The sequence shown here is derived from an EMBL/GenBank/DDBJ whole genome shotgun (WGS) entry which is preliminary data.</text>
</comment>
<evidence type="ECO:0000259" key="4">
    <source>
        <dbReference type="PROSITE" id="PS01124"/>
    </source>
</evidence>
<keyword evidence="2" id="KW-0238">DNA-binding</keyword>
<dbReference type="AlphaFoldDB" id="A0A0L0W769"/>
<keyword evidence="6" id="KW-1185">Reference proteome</keyword>
<dbReference type="PROSITE" id="PS01124">
    <property type="entry name" value="HTH_ARAC_FAMILY_2"/>
    <property type="match status" value="1"/>
</dbReference>
<dbReference type="GO" id="GO:0003700">
    <property type="term" value="F:DNA-binding transcription factor activity"/>
    <property type="evidence" value="ECO:0007669"/>
    <property type="project" value="InterPro"/>
</dbReference>
<dbReference type="STRING" id="1503.CLPU_24c00140"/>